<feature type="transmembrane region" description="Helical" evidence="1">
    <location>
        <begin position="42"/>
        <end position="62"/>
    </location>
</feature>
<sequence>MQTVILYLATLVIFLAIDIAGISLIIRPVFERQVGELLADPFRLGPAVAFYAAYIAGLLYFVSLPGIGRSEGGAIFLNGMLLGLMCYGTYEFTNLATLRDWSIQQVVVDTIWGGLLTGFSAWAGVAVARWLA</sequence>
<keyword evidence="1" id="KW-1133">Transmembrane helix</keyword>
<feature type="transmembrane region" description="Helical" evidence="1">
    <location>
        <begin position="110"/>
        <end position="131"/>
    </location>
</feature>
<dbReference type="EMBL" id="JAVQLW010000005">
    <property type="protein sequence ID" value="MDS9470158.1"/>
    <property type="molecule type" value="Genomic_DNA"/>
</dbReference>
<evidence type="ECO:0000313" key="2">
    <source>
        <dbReference type="EMBL" id="MDS9470158.1"/>
    </source>
</evidence>
<evidence type="ECO:0000256" key="1">
    <source>
        <dbReference type="SAM" id="Phobius"/>
    </source>
</evidence>
<accession>A0ABU2HYM2</accession>
<evidence type="ECO:0000313" key="3">
    <source>
        <dbReference type="Proteomes" id="UP001269144"/>
    </source>
</evidence>
<keyword evidence="1" id="KW-0812">Transmembrane</keyword>
<feature type="transmembrane region" description="Helical" evidence="1">
    <location>
        <begin position="7"/>
        <end position="30"/>
    </location>
</feature>
<gene>
    <name evidence="2" type="ORF">RGQ15_21630</name>
</gene>
<dbReference type="InterPro" id="IPR018687">
    <property type="entry name" value="DUF2177_membr"/>
</dbReference>
<organism evidence="2 3">
    <name type="scientific">Paracoccus aurantius</name>
    <dbReference type="NCBI Taxonomy" id="3073814"/>
    <lineage>
        <taxon>Bacteria</taxon>
        <taxon>Pseudomonadati</taxon>
        <taxon>Pseudomonadota</taxon>
        <taxon>Alphaproteobacteria</taxon>
        <taxon>Rhodobacterales</taxon>
        <taxon>Paracoccaceae</taxon>
        <taxon>Paracoccus</taxon>
    </lineage>
</organism>
<keyword evidence="1" id="KW-0472">Membrane</keyword>
<protein>
    <submittedName>
        <fullName evidence="2">DUF2177 family protein</fullName>
    </submittedName>
</protein>
<keyword evidence="3" id="KW-1185">Reference proteome</keyword>
<name>A0ABU2HYM2_9RHOB</name>
<dbReference type="RefSeq" id="WP_311162969.1">
    <property type="nucleotide sequence ID" value="NZ_JAVQLW010000005.1"/>
</dbReference>
<dbReference type="Pfam" id="PF09945">
    <property type="entry name" value="DUF2177"/>
    <property type="match status" value="1"/>
</dbReference>
<reference evidence="3" key="1">
    <citation type="submission" date="2023-07" db="EMBL/GenBank/DDBJ databases">
        <title>Paracoccus sp. MBLB3053 whole genome sequence.</title>
        <authorList>
            <person name="Hwang C.Y."/>
            <person name="Cho E.-S."/>
            <person name="Seo M.-J."/>
        </authorList>
    </citation>
    <scope>NUCLEOTIDE SEQUENCE [LARGE SCALE GENOMIC DNA]</scope>
    <source>
        <strain evidence="3">MBLB3053</strain>
    </source>
</reference>
<dbReference type="Proteomes" id="UP001269144">
    <property type="component" value="Unassembled WGS sequence"/>
</dbReference>
<proteinExistence type="predicted"/>
<comment type="caution">
    <text evidence="2">The sequence shown here is derived from an EMBL/GenBank/DDBJ whole genome shotgun (WGS) entry which is preliminary data.</text>
</comment>
<feature type="transmembrane region" description="Helical" evidence="1">
    <location>
        <begin position="74"/>
        <end position="90"/>
    </location>
</feature>